<gene>
    <name evidence="1" type="ORF">DDZ15_08745</name>
</gene>
<evidence type="ECO:0000313" key="2">
    <source>
        <dbReference type="Proteomes" id="UP000245533"/>
    </source>
</evidence>
<dbReference type="EMBL" id="QGGB01000006">
    <property type="protein sequence ID" value="PWN06595.1"/>
    <property type="molecule type" value="Genomic_DNA"/>
</dbReference>
<proteinExistence type="predicted"/>
<dbReference type="InterPro" id="IPR011250">
    <property type="entry name" value="OMP/PagP_B-barrel"/>
</dbReference>
<keyword evidence="2" id="KW-1185">Reference proteome</keyword>
<comment type="caution">
    <text evidence="1">The sequence shown here is derived from an EMBL/GenBank/DDBJ whole genome shotgun (WGS) entry which is preliminary data.</text>
</comment>
<protein>
    <recommendedName>
        <fullName evidence="3">Outer membrane protein beta-barrel domain-containing protein</fullName>
    </recommendedName>
</protein>
<organism evidence="1 2">
    <name type="scientific">Rhodohalobacter mucosus</name>
    <dbReference type="NCBI Taxonomy" id="2079485"/>
    <lineage>
        <taxon>Bacteria</taxon>
        <taxon>Pseudomonadati</taxon>
        <taxon>Balneolota</taxon>
        <taxon>Balneolia</taxon>
        <taxon>Balneolales</taxon>
        <taxon>Balneolaceae</taxon>
        <taxon>Rhodohalobacter</taxon>
    </lineage>
</organism>
<reference evidence="1 2" key="1">
    <citation type="submission" date="2018-05" db="EMBL/GenBank/DDBJ databases">
        <title>Rhodohalobacter halophilus gen. nov., sp. nov., a moderately halophilic member of the family Balneolaceae.</title>
        <authorList>
            <person name="Liu Z.-W."/>
        </authorList>
    </citation>
    <scope>NUCLEOTIDE SEQUENCE [LARGE SCALE GENOMIC DNA]</scope>
    <source>
        <strain evidence="1 2">8A47</strain>
    </source>
</reference>
<sequence>MAFGELHYRQIIGQLSFTSIMGETIGNFYTLDNAYAIHGSLGYSIAVSDRIEVPVMATLGGMFIGYTTAPVFGSPGGNSFSDGNVQIGATIAPRYAITDQFSIFASLRYMQGVVTADESEQIDLMKAAAGVRFTLF</sequence>
<dbReference type="SUPFAM" id="SSF56925">
    <property type="entry name" value="OMPA-like"/>
    <property type="match status" value="1"/>
</dbReference>
<dbReference type="Proteomes" id="UP000245533">
    <property type="component" value="Unassembled WGS sequence"/>
</dbReference>
<name>A0A316TU88_9BACT</name>
<accession>A0A316TU88</accession>
<evidence type="ECO:0000313" key="1">
    <source>
        <dbReference type="EMBL" id="PWN06595.1"/>
    </source>
</evidence>
<evidence type="ECO:0008006" key="3">
    <source>
        <dbReference type="Google" id="ProtNLM"/>
    </source>
</evidence>
<dbReference type="RefSeq" id="WP_109646710.1">
    <property type="nucleotide sequence ID" value="NZ_QGGB01000006.1"/>
</dbReference>
<dbReference type="AlphaFoldDB" id="A0A316TU88"/>